<feature type="transmembrane region" description="Helical" evidence="4">
    <location>
        <begin position="116"/>
        <end position="134"/>
    </location>
</feature>
<dbReference type="GO" id="GO:0006935">
    <property type="term" value="P:chemotaxis"/>
    <property type="evidence" value="ECO:0007669"/>
    <property type="project" value="InterPro"/>
</dbReference>
<feature type="transmembrane region" description="Helical" evidence="4">
    <location>
        <begin position="16"/>
        <end position="37"/>
    </location>
</feature>
<dbReference type="PRINTS" id="PR00260">
    <property type="entry name" value="CHEMTRNSDUCR"/>
</dbReference>
<dbReference type="AlphaFoldDB" id="A0A9J6P1T3"/>
<protein>
    <recommendedName>
        <fullName evidence="5">Methyl-accepting transducer domain-containing protein</fullName>
    </recommendedName>
</protein>
<keyword evidence="7" id="KW-1185">Reference proteome</keyword>
<dbReference type="Proteomes" id="UP001056429">
    <property type="component" value="Unassembled WGS sequence"/>
</dbReference>
<dbReference type="PANTHER" id="PTHR32089">
    <property type="entry name" value="METHYL-ACCEPTING CHEMOTAXIS PROTEIN MCPB"/>
    <property type="match status" value="1"/>
</dbReference>
<evidence type="ECO:0000256" key="4">
    <source>
        <dbReference type="SAM" id="Phobius"/>
    </source>
</evidence>
<evidence type="ECO:0000313" key="7">
    <source>
        <dbReference type="Proteomes" id="UP001056429"/>
    </source>
</evidence>
<dbReference type="SUPFAM" id="SSF58104">
    <property type="entry name" value="Methyl-accepting chemotaxis protein (MCP) signaling domain"/>
    <property type="match status" value="1"/>
</dbReference>
<dbReference type="Gene3D" id="1.10.287.950">
    <property type="entry name" value="Methyl-accepting chemotaxis protein"/>
    <property type="match status" value="1"/>
</dbReference>
<dbReference type="PANTHER" id="PTHR32089:SF112">
    <property type="entry name" value="LYSOZYME-LIKE PROTEIN-RELATED"/>
    <property type="match status" value="1"/>
</dbReference>
<keyword evidence="1 3" id="KW-0807">Transducer</keyword>
<evidence type="ECO:0000256" key="2">
    <source>
        <dbReference type="ARBA" id="ARBA00029447"/>
    </source>
</evidence>
<accession>A0A9J6P1T3</accession>
<dbReference type="RefSeq" id="WP_250858867.1">
    <property type="nucleotide sequence ID" value="NZ_JAGSOJ010000002.1"/>
</dbReference>
<dbReference type="GO" id="GO:0016020">
    <property type="term" value="C:membrane"/>
    <property type="evidence" value="ECO:0007669"/>
    <property type="project" value="InterPro"/>
</dbReference>
<evidence type="ECO:0000313" key="6">
    <source>
        <dbReference type="EMBL" id="MCM1989845.1"/>
    </source>
</evidence>
<feature type="transmembrane region" description="Helical" evidence="4">
    <location>
        <begin position="76"/>
        <end position="109"/>
    </location>
</feature>
<dbReference type="EMBL" id="JAGSOJ010000002">
    <property type="protein sequence ID" value="MCM1989845.1"/>
    <property type="molecule type" value="Genomic_DNA"/>
</dbReference>
<organism evidence="6 7">
    <name type="scientific">Oceanirhabdus seepicola</name>
    <dbReference type="NCBI Taxonomy" id="2828781"/>
    <lineage>
        <taxon>Bacteria</taxon>
        <taxon>Bacillati</taxon>
        <taxon>Bacillota</taxon>
        <taxon>Clostridia</taxon>
        <taxon>Eubacteriales</taxon>
        <taxon>Clostridiaceae</taxon>
        <taxon>Oceanirhabdus</taxon>
    </lineage>
</organism>
<feature type="transmembrane region" description="Helical" evidence="4">
    <location>
        <begin position="49"/>
        <end position="64"/>
    </location>
</feature>
<gene>
    <name evidence="6" type="ORF">KDK92_08845</name>
</gene>
<dbReference type="GO" id="GO:0004888">
    <property type="term" value="F:transmembrane signaling receptor activity"/>
    <property type="evidence" value="ECO:0007669"/>
    <property type="project" value="InterPro"/>
</dbReference>
<sequence>MEERKVSSNHLKTNDIVLRIFKFAIVLLIIDLVIVFIRDKGVDLSFKRGLVYAQLLVFAIPLILEKTLKNKENFKYIMVACAMTASFCMYISSGIIAVLTWVVPILFATLYIDGKLLKGTIISTIPLMAIGIILNTKVFPNTIMMNNLSDAFKYTTFYVIQLIVIGGVSYLSWKQFIELLKENDNNMITIKNVLESNKTYAEGFVGDVEVLNNNITLANEAISEITTSTEEMVNKSQDFVKYISNTENTVDSIEEFIRETQGKMGSIMESSFKVTSSSEENKEKLLKITEEIDKTSTQAAKSSEAVKNLIKRNGEIEEAVQAIGDISKQTNLLALNASIEAARSGDAGRGFAVVAEEIKKLSSQSEEAANKIGEIISHITKDISKVDDTIKGSNNIIENNSQLIKESVSSFDLMFKAQNDIIKNIEDSSYMIANLNGSGEEIKVNVDNLREVHNGNHNTIMEISALSEEMNASFAEIAEYTGNINNSAQRLKMNN</sequence>
<dbReference type="Pfam" id="PF00015">
    <property type="entry name" value="MCPsignal"/>
    <property type="match status" value="1"/>
</dbReference>
<keyword evidence="4" id="KW-0472">Membrane</keyword>
<feature type="transmembrane region" description="Helical" evidence="4">
    <location>
        <begin position="154"/>
        <end position="173"/>
    </location>
</feature>
<comment type="caution">
    <text evidence="6">The sequence shown here is derived from an EMBL/GenBank/DDBJ whole genome shotgun (WGS) entry which is preliminary data.</text>
</comment>
<dbReference type="GO" id="GO:0007165">
    <property type="term" value="P:signal transduction"/>
    <property type="evidence" value="ECO:0007669"/>
    <property type="project" value="UniProtKB-KW"/>
</dbReference>
<feature type="domain" description="Methyl-accepting transducer" evidence="5">
    <location>
        <begin position="214"/>
        <end position="450"/>
    </location>
</feature>
<name>A0A9J6P1T3_9CLOT</name>
<dbReference type="PROSITE" id="PS50111">
    <property type="entry name" value="CHEMOTAXIS_TRANSDUC_2"/>
    <property type="match status" value="1"/>
</dbReference>
<evidence type="ECO:0000256" key="3">
    <source>
        <dbReference type="PROSITE-ProRule" id="PRU00284"/>
    </source>
</evidence>
<evidence type="ECO:0000256" key="1">
    <source>
        <dbReference type="ARBA" id="ARBA00023224"/>
    </source>
</evidence>
<keyword evidence="4" id="KW-0812">Transmembrane</keyword>
<reference evidence="6" key="1">
    <citation type="journal article" date="2021" name="mSystems">
        <title>Bacteria and Archaea Synergistically Convert Glycine Betaine to Biogenic Methane in the Formosa Cold Seep of the South China Sea.</title>
        <authorList>
            <person name="Li L."/>
            <person name="Zhang W."/>
            <person name="Zhang S."/>
            <person name="Song L."/>
            <person name="Sun Q."/>
            <person name="Zhang H."/>
            <person name="Xiang H."/>
            <person name="Dong X."/>
        </authorList>
    </citation>
    <scope>NUCLEOTIDE SEQUENCE</scope>
    <source>
        <strain evidence="6">ZWT</strain>
    </source>
</reference>
<keyword evidence="4" id="KW-1133">Transmembrane helix</keyword>
<proteinExistence type="inferred from homology"/>
<comment type="similarity">
    <text evidence="2">Belongs to the methyl-accepting chemotaxis (MCP) protein family.</text>
</comment>
<dbReference type="InterPro" id="IPR004089">
    <property type="entry name" value="MCPsignal_dom"/>
</dbReference>
<dbReference type="SMART" id="SM00283">
    <property type="entry name" value="MA"/>
    <property type="match status" value="1"/>
</dbReference>
<dbReference type="InterPro" id="IPR004090">
    <property type="entry name" value="Chemotax_Me-accpt_rcpt"/>
</dbReference>
<reference evidence="6" key="2">
    <citation type="submission" date="2021-04" db="EMBL/GenBank/DDBJ databases">
        <authorList>
            <person name="Dong X."/>
        </authorList>
    </citation>
    <scope>NUCLEOTIDE SEQUENCE</scope>
    <source>
        <strain evidence="6">ZWT</strain>
    </source>
</reference>
<evidence type="ECO:0000259" key="5">
    <source>
        <dbReference type="PROSITE" id="PS50111"/>
    </source>
</evidence>